<evidence type="ECO:0000256" key="3">
    <source>
        <dbReference type="ARBA" id="ARBA00022598"/>
    </source>
</evidence>
<keyword evidence="3 8" id="KW-0436">Ligase</keyword>
<feature type="binding site" evidence="8">
    <location>
        <begin position="184"/>
        <end position="187"/>
    </location>
    <ligand>
        <name>ATP</name>
        <dbReference type="ChEBI" id="CHEBI:30616"/>
    </ligand>
</feature>
<dbReference type="UniPathway" id="UPA00028">
    <property type="reaction ID" value="UER00005"/>
</dbReference>
<feature type="binding site" evidence="8">
    <location>
        <position position="61"/>
    </location>
    <ligand>
        <name>(R)-pantoate</name>
        <dbReference type="ChEBI" id="CHEBI:15980"/>
    </ligand>
</feature>
<comment type="subcellular location">
    <subcellularLocation>
        <location evidence="8">Cytoplasm</location>
    </subcellularLocation>
</comment>
<feature type="active site" description="Proton donor" evidence="8">
    <location>
        <position position="37"/>
    </location>
</feature>
<proteinExistence type="inferred from homology"/>
<feature type="binding site" evidence="8">
    <location>
        <begin position="147"/>
        <end position="150"/>
    </location>
    <ligand>
        <name>ATP</name>
        <dbReference type="ChEBI" id="CHEBI:30616"/>
    </ligand>
</feature>
<dbReference type="NCBIfam" id="TIGR00125">
    <property type="entry name" value="cyt_tran_rel"/>
    <property type="match status" value="1"/>
</dbReference>
<dbReference type="GO" id="GO:0015940">
    <property type="term" value="P:pantothenate biosynthetic process"/>
    <property type="evidence" value="ECO:0007669"/>
    <property type="project" value="UniProtKB-UniRule"/>
</dbReference>
<comment type="caution">
    <text evidence="8">Lacks conserved residue(s) required for the propagation of feature annotation.</text>
</comment>
<dbReference type="GO" id="GO:0005829">
    <property type="term" value="C:cytosol"/>
    <property type="evidence" value="ECO:0007669"/>
    <property type="project" value="TreeGrafter"/>
</dbReference>
<name>A0A0B4XTG5_9GAMM</name>
<keyword evidence="8" id="KW-0963">Cytoplasm</keyword>
<evidence type="ECO:0000256" key="1">
    <source>
        <dbReference type="ARBA" id="ARBA00004990"/>
    </source>
</evidence>
<dbReference type="AlphaFoldDB" id="A0A0B4XTG5"/>
<dbReference type="EMBL" id="CP004387">
    <property type="protein sequence ID" value="AJD49602.1"/>
    <property type="molecule type" value="Genomic_DNA"/>
</dbReference>
<evidence type="ECO:0000256" key="6">
    <source>
        <dbReference type="ARBA" id="ARBA00022840"/>
    </source>
</evidence>
<dbReference type="HAMAP" id="MF_00158">
    <property type="entry name" value="PanC"/>
    <property type="match status" value="1"/>
</dbReference>
<comment type="similarity">
    <text evidence="2 8">Belongs to the pantothenate synthetase family.</text>
</comment>
<dbReference type="STRING" id="391936.S7S_15950"/>
<feature type="binding site" evidence="8">
    <location>
        <position position="153"/>
    </location>
    <ligand>
        <name>(R)-pantoate</name>
        <dbReference type="ChEBI" id="CHEBI:15980"/>
    </ligand>
</feature>
<dbReference type="InterPro" id="IPR014729">
    <property type="entry name" value="Rossmann-like_a/b/a_fold"/>
</dbReference>
<dbReference type="InterPro" id="IPR042176">
    <property type="entry name" value="Pantoate_ligase_C"/>
</dbReference>
<protein>
    <recommendedName>
        <fullName evidence="8">Pantothenate synthetase</fullName>
        <shortName evidence="8">PS</shortName>
        <ecNumber evidence="8">6.3.2.1</ecNumber>
    </recommendedName>
    <alternativeName>
        <fullName evidence="8">Pantoate--beta-alanine ligase</fullName>
    </alternativeName>
    <alternativeName>
        <fullName evidence="8">Pantoate-activating enzyme</fullName>
    </alternativeName>
</protein>
<dbReference type="InterPro" id="IPR004821">
    <property type="entry name" value="Cyt_trans-like"/>
</dbReference>
<feature type="binding site" evidence="8">
    <location>
        <begin position="30"/>
        <end position="37"/>
    </location>
    <ligand>
        <name>ATP</name>
        <dbReference type="ChEBI" id="CHEBI:30616"/>
    </ligand>
</feature>
<comment type="pathway">
    <text evidence="1 8">Cofactor biosynthesis; (R)-pantothenate biosynthesis; (R)-pantothenate from (R)-pantoate and beta-alanine: step 1/1.</text>
</comment>
<feature type="binding site" evidence="8">
    <location>
        <position position="61"/>
    </location>
    <ligand>
        <name>beta-alanine</name>
        <dbReference type="ChEBI" id="CHEBI:57966"/>
    </ligand>
</feature>
<sequence length="283" mass="30983">MLTLHTIDEVRAQVRAWKAAGLRVACVPTMGNLHAGHLRLVSVARQHADKVVASVFVNPTQFGPNEDFDSYPRTLETDREKLATAGTHLLFAPPVEEMYPGPSLTWVDVEQLGDHLCGASRPGHFRGVSTVVSKLFHIMEPDVACFGEKDYQQLAIIRRMVKDLCFAVEVVGVPTERESDGLAMSSRNGYLTPAQRAVAPQVHAHLLQARDALTSGETDFDGLVARLSGSLETHGFQVDYLQIMDAAQLIPATLESREIRVAVAARLGKTRLIDNIAVAIVRD</sequence>
<dbReference type="InterPro" id="IPR003721">
    <property type="entry name" value="Pantoate_ligase"/>
</dbReference>
<evidence type="ECO:0000256" key="7">
    <source>
        <dbReference type="ARBA" id="ARBA00048258"/>
    </source>
</evidence>
<keyword evidence="4 8" id="KW-0566">Pantothenate biosynthesis</keyword>
<dbReference type="OrthoDB" id="9773087at2"/>
<evidence type="ECO:0000256" key="8">
    <source>
        <dbReference type="HAMAP-Rule" id="MF_00158"/>
    </source>
</evidence>
<dbReference type="HOGENOM" id="CLU_047148_0_0_6"/>
<dbReference type="KEGG" id="apac:S7S_15950"/>
<dbReference type="Pfam" id="PF02569">
    <property type="entry name" value="Pantoate_ligase"/>
    <property type="match status" value="1"/>
</dbReference>
<evidence type="ECO:0000256" key="4">
    <source>
        <dbReference type="ARBA" id="ARBA00022655"/>
    </source>
</evidence>
<dbReference type="CDD" id="cd00560">
    <property type="entry name" value="PanC"/>
    <property type="match status" value="1"/>
</dbReference>
<evidence type="ECO:0000313" key="10">
    <source>
        <dbReference type="Proteomes" id="UP000006764"/>
    </source>
</evidence>
<reference evidence="9 10" key="1">
    <citation type="journal article" date="2012" name="J. Bacteriol.">
        <title>Genome sequence of an alkane-degrading bacterium, Alcanivorax pacificus type strain W11-5, isolated from deep sea sediment.</title>
        <authorList>
            <person name="Lai Q."/>
            <person name="Shao Z."/>
        </authorList>
    </citation>
    <scope>NUCLEOTIDE SEQUENCE [LARGE SCALE GENOMIC DNA]</scope>
    <source>
        <strain evidence="9 10">W11-5</strain>
    </source>
</reference>
<dbReference type="RefSeq" id="WP_008733345.1">
    <property type="nucleotide sequence ID" value="NZ_CP004387.1"/>
</dbReference>
<dbReference type="EC" id="6.3.2.1" evidence="8"/>
<keyword evidence="6 8" id="KW-0067">ATP-binding</keyword>
<comment type="miscellaneous">
    <text evidence="8">The reaction proceeds by a bi uni uni bi ping pong mechanism.</text>
</comment>
<dbReference type="FunFam" id="3.40.50.620:FF:000013">
    <property type="entry name" value="Pantothenate synthetase"/>
    <property type="match status" value="1"/>
</dbReference>
<evidence type="ECO:0000256" key="5">
    <source>
        <dbReference type="ARBA" id="ARBA00022741"/>
    </source>
</evidence>
<dbReference type="NCBIfam" id="TIGR00018">
    <property type="entry name" value="panC"/>
    <property type="match status" value="1"/>
</dbReference>
<keyword evidence="5 8" id="KW-0547">Nucleotide-binding</keyword>
<keyword evidence="10" id="KW-1185">Reference proteome</keyword>
<accession>A0A0B4XTG5</accession>
<dbReference type="SUPFAM" id="SSF52374">
    <property type="entry name" value="Nucleotidylyl transferase"/>
    <property type="match status" value="1"/>
</dbReference>
<dbReference type="Gene3D" id="3.40.50.620">
    <property type="entry name" value="HUPs"/>
    <property type="match status" value="1"/>
</dbReference>
<dbReference type="Gene3D" id="3.30.1300.10">
    <property type="entry name" value="Pantoate-beta-alanine ligase, C-terminal domain"/>
    <property type="match status" value="1"/>
</dbReference>
<dbReference type="GO" id="GO:0004592">
    <property type="term" value="F:pantoate-beta-alanine ligase activity"/>
    <property type="evidence" value="ECO:0007669"/>
    <property type="project" value="UniProtKB-UniRule"/>
</dbReference>
<gene>
    <name evidence="8" type="primary">panC</name>
    <name evidence="9" type="ORF">S7S_15950</name>
</gene>
<dbReference type="GO" id="GO:0005524">
    <property type="term" value="F:ATP binding"/>
    <property type="evidence" value="ECO:0007669"/>
    <property type="project" value="UniProtKB-KW"/>
</dbReference>
<evidence type="ECO:0000256" key="2">
    <source>
        <dbReference type="ARBA" id="ARBA00009256"/>
    </source>
</evidence>
<dbReference type="Proteomes" id="UP000006764">
    <property type="component" value="Chromosome"/>
</dbReference>
<dbReference type="FunFam" id="3.30.1300.10:FF:000001">
    <property type="entry name" value="Pantothenate synthetase"/>
    <property type="match status" value="1"/>
</dbReference>
<comment type="function">
    <text evidence="8">Catalyzes the condensation of pantoate with beta-alanine in an ATP-dependent reaction via a pantoyl-adenylate intermediate.</text>
</comment>
<dbReference type="PANTHER" id="PTHR21299:SF1">
    <property type="entry name" value="PANTOATE--BETA-ALANINE LIGASE"/>
    <property type="match status" value="1"/>
</dbReference>
<organism evidence="9 10">
    <name type="scientific">Isoalcanivorax pacificus W11-5</name>
    <dbReference type="NCBI Taxonomy" id="391936"/>
    <lineage>
        <taxon>Bacteria</taxon>
        <taxon>Pseudomonadati</taxon>
        <taxon>Pseudomonadota</taxon>
        <taxon>Gammaproteobacteria</taxon>
        <taxon>Oceanospirillales</taxon>
        <taxon>Alcanivoracaceae</taxon>
        <taxon>Isoalcanivorax</taxon>
    </lineage>
</organism>
<evidence type="ECO:0000313" key="9">
    <source>
        <dbReference type="EMBL" id="AJD49602.1"/>
    </source>
</evidence>
<comment type="catalytic activity">
    <reaction evidence="7 8">
        <text>(R)-pantoate + beta-alanine + ATP = (R)-pantothenate + AMP + diphosphate + H(+)</text>
        <dbReference type="Rhea" id="RHEA:10912"/>
        <dbReference type="ChEBI" id="CHEBI:15378"/>
        <dbReference type="ChEBI" id="CHEBI:15980"/>
        <dbReference type="ChEBI" id="CHEBI:29032"/>
        <dbReference type="ChEBI" id="CHEBI:30616"/>
        <dbReference type="ChEBI" id="CHEBI:33019"/>
        <dbReference type="ChEBI" id="CHEBI:57966"/>
        <dbReference type="ChEBI" id="CHEBI:456215"/>
        <dbReference type="EC" id="6.3.2.1"/>
    </reaction>
</comment>
<comment type="subunit">
    <text evidence="8">Homodimer.</text>
</comment>
<dbReference type="PANTHER" id="PTHR21299">
    <property type="entry name" value="CYTIDYLATE KINASE/PANTOATE-BETA-ALANINE LIGASE"/>
    <property type="match status" value="1"/>
</dbReference>